<dbReference type="Ensembl" id="ENSMUST00000180543.8">
    <property type="protein sequence ID" value="ENSMUSP00000137651.2"/>
    <property type="gene ID" value="ENSMUSG00000078926.9"/>
</dbReference>
<dbReference type="Proteomes" id="UP000000589">
    <property type="component" value="Chromosome 13"/>
</dbReference>
<dbReference type="MGI" id="MGI:3644472">
    <property type="gene designation" value="Cdc20b"/>
</dbReference>
<protein>
    <submittedName>
        <fullName evidence="2">Cell division cycle 20B</fullName>
    </submittedName>
</protein>
<evidence type="ECO:0000313" key="4">
    <source>
        <dbReference type="Proteomes" id="UP000000589"/>
    </source>
</evidence>
<organism evidence="2 4">
    <name type="scientific">Mus musculus</name>
    <name type="common">Mouse</name>
    <dbReference type="NCBI Taxonomy" id="10090"/>
    <lineage>
        <taxon>Eukaryota</taxon>
        <taxon>Metazoa</taxon>
        <taxon>Chordata</taxon>
        <taxon>Craniata</taxon>
        <taxon>Vertebrata</taxon>
        <taxon>Euteleostomi</taxon>
        <taxon>Mammalia</taxon>
        <taxon>Eutheria</taxon>
        <taxon>Euarchontoglires</taxon>
        <taxon>Glires</taxon>
        <taxon>Rodentia</taxon>
        <taxon>Myomorpha</taxon>
        <taxon>Muroidea</taxon>
        <taxon>Muridae</taxon>
        <taxon>Murinae</taxon>
        <taxon>Mus</taxon>
        <taxon>Mus</taxon>
    </lineage>
</organism>
<proteinExistence type="predicted"/>
<reference evidence="2 4" key="1">
    <citation type="journal article" date="2009" name="PLoS Biol.">
        <title>Lineage-specific biology revealed by a finished genome assembly of the mouse.</title>
        <authorList>
            <consortium name="Mouse Genome Sequencing Consortium"/>
            <person name="Church D.M."/>
            <person name="Goodstadt L."/>
            <person name="Hillier L.W."/>
            <person name="Zody M.C."/>
            <person name="Goldstein S."/>
            <person name="She X."/>
            <person name="Bult C.J."/>
            <person name="Agarwala R."/>
            <person name="Cherry J.L."/>
            <person name="DiCuccio M."/>
            <person name="Hlavina W."/>
            <person name="Kapustin Y."/>
            <person name="Meric P."/>
            <person name="Maglott D."/>
            <person name="Birtle Z."/>
            <person name="Marques A.C."/>
            <person name="Graves T."/>
            <person name="Zhou S."/>
            <person name="Teague B."/>
            <person name="Potamousis K."/>
            <person name="Churas C."/>
            <person name="Place M."/>
            <person name="Herschleb J."/>
            <person name="Runnheim R."/>
            <person name="Forrest D."/>
            <person name="Amos-Landgraf J."/>
            <person name="Schwartz D.C."/>
            <person name="Cheng Z."/>
            <person name="Lindblad-Toh K."/>
            <person name="Eichler E.E."/>
            <person name="Ponting C.P."/>
        </authorList>
    </citation>
    <scope>NUCLEOTIDE SEQUENCE [LARGE SCALE GENOMIC DNA]</scope>
    <source>
        <strain evidence="2 4">C57BL/6J</strain>
    </source>
</reference>
<accession>M0QW47</accession>
<evidence type="ECO:0000313" key="2">
    <source>
        <dbReference type="Ensembl" id="ENSMUSP00000137651.2"/>
    </source>
</evidence>
<dbReference type="AGR" id="MGI:3644472"/>
<feature type="region of interest" description="Disordered" evidence="1">
    <location>
        <begin position="1"/>
        <end position="25"/>
    </location>
</feature>
<reference evidence="2" key="4">
    <citation type="submission" date="2025-09" db="UniProtKB">
        <authorList>
            <consortium name="Ensembl"/>
        </authorList>
    </citation>
    <scope>IDENTIFICATION</scope>
    <source>
        <strain evidence="2">C57BL/6J</strain>
    </source>
</reference>
<dbReference type="AlphaFoldDB" id="M0QW47"/>
<gene>
    <name evidence="2 3" type="primary">Cdc20b</name>
</gene>
<reference evidence="2" key="3">
    <citation type="submission" date="2025-08" db="UniProtKB">
        <authorList>
            <consortium name="Ensembl"/>
        </authorList>
    </citation>
    <scope>IDENTIFICATION</scope>
    <source>
        <strain evidence="2">C57BL/6J</strain>
    </source>
</reference>
<dbReference type="GeneTree" id="ENSGT00950000183104"/>
<keyword evidence="4" id="KW-1185">Reference proteome</keyword>
<evidence type="ECO:0000313" key="3">
    <source>
        <dbReference type="MGI" id="MGI:3644472"/>
    </source>
</evidence>
<evidence type="ECO:0000256" key="1">
    <source>
        <dbReference type="SAM" id="MobiDB-lite"/>
    </source>
</evidence>
<dbReference type="VEuPathDB" id="HostDB:ENSMUSG00000078926"/>
<dbReference type="Antibodypedia" id="23375">
    <property type="antibodies" value="138 antibodies from 19 providers"/>
</dbReference>
<name>M0QW47_MOUSE</name>
<feature type="non-terminal residue" evidence="2">
    <location>
        <position position="1"/>
    </location>
</feature>
<reference evidence="2 4" key="2">
    <citation type="journal article" date="2011" name="PLoS Biol.">
        <title>Modernizing reference genome assemblies.</title>
        <authorList>
            <person name="Church D.M."/>
            <person name="Schneider V.A."/>
            <person name="Graves T."/>
            <person name="Auger K."/>
            <person name="Cunningham F."/>
            <person name="Bouk N."/>
            <person name="Chen H.C."/>
            <person name="Agarwala R."/>
            <person name="McLaren W.M."/>
            <person name="Ritchie G.R."/>
            <person name="Albracht D."/>
            <person name="Kremitzki M."/>
            <person name="Rock S."/>
            <person name="Kotkiewicz H."/>
            <person name="Kremitzki C."/>
            <person name="Wollam A."/>
            <person name="Trani L."/>
            <person name="Fulton L."/>
            <person name="Fulton R."/>
            <person name="Matthews L."/>
            <person name="Whitehead S."/>
            <person name="Chow W."/>
            <person name="Torrance J."/>
            <person name="Dunn M."/>
            <person name="Harden G."/>
            <person name="Threadgold G."/>
            <person name="Wood J."/>
            <person name="Collins J."/>
            <person name="Heath P."/>
            <person name="Griffiths G."/>
            <person name="Pelan S."/>
            <person name="Grafham D."/>
            <person name="Eichler E.E."/>
            <person name="Weinstock G."/>
            <person name="Mardis E.R."/>
            <person name="Wilson R.K."/>
            <person name="Howe K."/>
            <person name="Flicek P."/>
            <person name="Hubbard T."/>
        </authorList>
    </citation>
    <scope>NUCLEOTIDE SEQUENCE [LARGE SCALE GENOMIC DNA]</scope>
    <source>
        <strain evidence="2 4">C57BL/6J</strain>
    </source>
</reference>
<dbReference type="Bgee" id="ENSMUSG00000078926">
    <property type="expression patterns" value="Expressed in spermatocyte and 23 other cell types or tissues"/>
</dbReference>
<dbReference type="HOGENOM" id="CLU_3037676_0_0_1"/>
<dbReference type="ExpressionAtlas" id="M0QW47">
    <property type="expression patterns" value="baseline and differential"/>
</dbReference>
<sequence length="55" mass="6030">DTPDLTSSRRWPVAGPTEGGSRFDCRPAGFLKENIMRVLANGMKQQRNQGSPKAV</sequence>